<dbReference type="InterPro" id="IPR001789">
    <property type="entry name" value="Sig_transdc_resp-reg_receiver"/>
</dbReference>
<dbReference type="AlphaFoldDB" id="A0A6N7PYD5"/>
<feature type="domain" description="Response regulatory" evidence="3">
    <location>
        <begin position="3"/>
        <end position="116"/>
    </location>
</feature>
<evidence type="ECO:0000256" key="2">
    <source>
        <dbReference type="PROSITE-ProRule" id="PRU00169"/>
    </source>
</evidence>
<dbReference type="EMBL" id="WJIE01000007">
    <property type="protein sequence ID" value="MRG95034.1"/>
    <property type="molecule type" value="Genomic_DNA"/>
</dbReference>
<evidence type="ECO:0000313" key="5">
    <source>
        <dbReference type="Proteomes" id="UP000440224"/>
    </source>
</evidence>
<name>A0A6N7PYD5_9BACT</name>
<dbReference type="Gene3D" id="3.40.50.2300">
    <property type="match status" value="1"/>
</dbReference>
<organism evidence="4 5">
    <name type="scientific">Polyangium spumosum</name>
    <dbReference type="NCBI Taxonomy" id="889282"/>
    <lineage>
        <taxon>Bacteria</taxon>
        <taxon>Pseudomonadati</taxon>
        <taxon>Myxococcota</taxon>
        <taxon>Polyangia</taxon>
        <taxon>Polyangiales</taxon>
        <taxon>Polyangiaceae</taxon>
        <taxon>Polyangium</taxon>
    </lineage>
</organism>
<sequence length="118" mass="12777">MKTILVIDDEYSIVEILVLVLSDAGYRCVHAADGREGLHLLGLEKVDLVITDLMMPIADGRDVLLAIRAEPSTQDLPVILMSAARGAVKGENLGEDVFVQKPFSLDELLGHVKRLIGG</sequence>
<dbReference type="GO" id="GO:0000160">
    <property type="term" value="P:phosphorelay signal transduction system"/>
    <property type="evidence" value="ECO:0007669"/>
    <property type="project" value="InterPro"/>
</dbReference>
<evidence type="ECO:0000259" key="3">
    <source>
        <dbReference type="PROSITE" id="PS50110"/>
    </source>
</evidence>
<dbReference type="OrthoDB" id="9794815at2"/>
<dbReference type="PANTHER" id="PTHR44591:SF3">
    <property type="entry name" value="RESPONSE REGULATORY DOMAIN-CONTAINING PROTEIN"/>
    <property type="match status" value="1"/>
</dbReference>
<dbReference type="SUPFAM" id="SSF52172">
    <property type="entry name" value="CheY-like"/>
    <property type="match status" value="1"/>
</dbReference>
<gene>
    <name evidence="4" type="ORF">GF068_24390</name>
</gene>
<dbReference type="Pfam" id="PF00072">
    <property type="entry name" value="Response_reg"/>
    <property type="match status" value="1"/>
</dbReference>
<dbReference type="Proteomes" id="UP000440224">
    <property type="component" value="Unassembled WGS sequence"/>
</dbReference>
<dbReference type="PANTHER" id="PTHR44591">
    <property type="entry name" value="STRESS RESPONSE REGULATOR PROTEIN 1"/>
    <property type="match status" value="1"/>
</dbReference>
<accession>A0A6N7PYD5</accession>
<evidence type="ECO:0000256" key="1">
    <source>
        <dbReference type="ARBA" id="ARBA00022553"/>
    </source>
</evidence>
<dbReference type="InterPro" id="IPR011006">
    <property type="entry name" value="CheY-like_superfamily"/>
</dbReference>
<dbReference type="SMART" id="SM00448">
    <property type="entry name" value="REC"/>
    <property type="match status" value="1"/>
</dbReference>
<feature type="modified residue" description="4-aspartylphosphate" evidence="2">
    <location>
        <position position="52"/>
    </location>
</feature>
<evidence type="ECO:0000313" key="4">
    <source>
        <dbReference type="EMBL" id="MRG95034.1"/>
    </source>
</evidence>
<protein>
    <submittedName>
        <fullName evidence="4">Response regulator</fullName>
    </submittedName>
</protein>
<dbReference type="RefSeq" id="WP_153821866.1">
    <property type="nucleotide sequence ID" value="NZ_WJIE01000007.1"/>
</dbReference>
<comment type="caution">
    <text evidence="4">The sequence shown here is derived from an EMBL/GenBank/DDBJ whole genome shotgun (WGS) entry which is preliminary data.</text>
</comment>
<proteinExistence type="predicted"/>
<reference evidence="4 5" key="1">
    <citation type="submission" date="2019-10" db="EMBL/GenBank/DDBJ databases">
        <title>A soil myxobacterium in the family Polyangiaceae.</title>
        <authorList>
            <person name="Li Y."/>
            <person name="Wang J."/>
        </authorList>
    </citation>
    <scope>NUCLEOTIDE SEQUENCE [LARGE SCALE GENOMIC DNA]</scope>
    <source>
        <strain evidence="4 5">DSM 14734</strain>
    </source>
</reference>
<dbReference type="InterPro" id="IPR050595">
    <property type="entry name" value="Bact_response_regulator"/>
</dbReference>
<dbReference type="PROSITE" id="PS50110">
    <property type="entry name" value="RESPONSE_REGULATORY"/>
    <property type="match status" value="1"/>
</dbReference>
<keyword evidence="1 2" id="KW-0597">Phosphoprotein</keyword>
<keyword evidence="5" id="KW-1185">Reference proteome</keyword>